<dbReference type="Proteomes" id="UP000673375">
    <property type="component" value="Unassembled WGS sequence"/>
</dbReference>
<keyword evidence="1" id="KW-0805">Transcription regulation</keyword>
<dbReference type="PROSITE" id="PS51755">
    <property type="entry name" value="OMPR_PHOB"/>
    <property type="match status" value="1"/>
</dbReference>
<gene>
    <name evidence="6" type="ORF">I6N96_16755</name>
</gene>
<dbReference type="Pfam" id="PF00486">
    <property type="entry name" value="Trans_reg_C"/>
    <property type="match status" value="1"/>
</dbReference>
<dbReference type="Gene3D" id="1.10.10.10">
    <property type="entry name" value="Winged helix-like DNA-binding domain superfamily/Winged helix DNA-binding domain"/>
    <property type="match status" value="1"/>
</dbReference>
<dbReference type="SUPFAM" id="SSF46894">
    <property type="entry name" value="C-terminal effector domain of the bipartite response regulators"/>
    <property type="match status" value="1"/>
</dbReference>
<dbReference type="InterPro" id="IPR036388">
    <property type="entry name" value="WH-like_DNA-bd_sf"/>
</dbReference>
<evidence type="ECO:0000313" key="6">
    <source>
        <dbReference type="EMBL" id="MBP1047942.1"/>
    </source>
</evidence>
<name>A0ABS4CMY1_9ENTE</name>
<dbReference type="EMBL" id="JAEDXU010000011">
    <property type="protein sequence ID" value="MBP1047942.1"/>
    <property type="molecule type" value="Genomic_DNA"/>
</dbReference>
<keyword evidence="3" id="KW-0804">Transcription</keyword>
<evidence type="ECO:0000256" key="3">
    <source>
        <dbReference type="ARBA" id="ARBA00023163"/>
    </source>
</evidence>
<feature type="DNA-binding region" description="OmpR/PhoB-type" evidence="4">
    <location>
        <begin position="128"/>
        <end position="228"/>
    </location>
</feature>
<reference evidence="6 7" key="1">
    <citation type="submission" date="2020-12" db="EMBL/GenBank/DDBJ databases">
        <title>Vagococcus allomyrinae sp. nov. and Enterococcus lavae sp. nov., isolated from the larvae of Allomyrina dichotoma.</title>
        <authorList>
            <person name="Lee S.D."/>
        </authorList>
    </citation>
    <scope>NUCLEOTIDE SEQUENCE [LARGE SCALE GENOMIC DNA]</scope>
    <source>
        <strain evidence="6 7">BWM-S5</strain>
    </source>
</reference>
<proteinExistence type="predicted"/>
<evidence type="ECO:0000313" key="7">
    <source>
        <dbReference type="Proteomes" id="UP000673375"/>
    </source>
</evidence>
<dbReference type="InterPro" id="IPR001867">
    <property type="entry name" value="OmpR/PhoB-type_DNA-bd"/>
</dbReference>
<evidence type="ECO:0000256" key="4">
    <source>
        <dbReference type="PROSITE-ProRule" id="PRU01091"/>
    </source>
</evidence>
<feature type="domain" description="OmpR/PhoB-type" evidence="5">
    <location>
        <begin position="128"/>
        <end position="228"/>
    </location>
</feature>
<organism evidence="6 7">
    <name type="scientific">Enterococcus larvae</name>
    <dbReference type="NCBI Taxonomy" id="2794352"/>
    <lineage>
        <taxon>Bacteria</taxon>
        <taxon>Bacillati</taxon>
        <taxon>Bacillota</taxon>
        <taxon>Bacilli</taxon>
        <taxon>Lactobacillales</taxon>
        <taxon>Enterococcaceae</taxon>
        <taxon>Enterococcus</taxon>
    </lineage>
</organism>
<sequence>MHTIGVLNISGKLEQEYIDSLEKEHYQVVSIESEQNLDDTIRQVDGVIIFDENQENVGGVCNLILSIKKESQALVWTASRNIPSVNRLVYLQLGASGNIEQKCDPEELRLIIRNTLNSSQRDKEKATKKEKPAVDIQLNHANQSVSIEGEKEVSLTRLEFQIFGVLYENCGKAMSYEEIHQEIWGDKQVVSKARIANLIFHLRKKIEKDMLNLQYIKTIRSRGYMLIVSK</sequence>
<dbReference type="SMART" id="SM00862">
    <property type="entry name" value="Trans_reg_C"/>
    <property type="match status" value="1"/>
</dbReference>
<dbReference type="CDD" id="cd00383">
    <property type="entry name" value="trans_reg_C"/>
    <property type="match status" value="1"/>
</dbReference>
<keyword evidence="7" id="KW-1185">Reference proteome</keyword>
<dbReference type="InterPro" id="IPR016032">
    <property type="entry name" value="Sig_transdc_resp-reg_C-effctor"/>
</dbReference>
<dbReference type="RefSeq" id="WP_209558722.1">
    <property type="nucleotide sequence ID" value="NZ_JAEDXU010000011.1"/>
</dbReference>
<evidence type="ECO:0000256" key="2">
    <source>
        <dbReference type="ARBA" id="ARBA00023125"/>
    </source>
</evidence>
<evidence type="ECO:0000259" key="5">
    <source>
        <dbReference type="PROSITE" id="PS51755"/>
    </source>
</evidence>
<keyword evidence="2 4" id="KW-0238">DNA-binding</keyword>
<evidence type="ECO:0000256" key="1">
    <source>
        <dbReference type="ARBA" id="ARBA00023015"/>
    </source>
</evidence>
<comment type="caution">
    <text evidence="6">The sequence shown here is derived from an EMBL/GenBank/DDBJ whole genome shotgun (WGS) entry which is preliminary data.</text>
</comment>
<protein>
    <submittedName>
        <fullName evidence="6">Response regulator transcription factor</fullName>
    </submittedName>
</protein>
<accession>A0ABS4CMY1</accession>